<dbReference type="PANTHER" id="PTHR34353">
    <property type="entry name" value="CRISPR-ASSOCIATED ENDONUCLEASE CAS1 1"/>
    <property type="match status" value="1"/>
</dbReference>
<dbReference type="Gene3D" id="1.20.120.920">
    <property type="entry name" value="CRISPR-associated endonuclease Cas1, C-terminal domain"/>
    <property type="match status" value="1"/>
</dbReference>
<geneLocation type="plasmid" evidence="12">
    <name>ptb1</name>
</geneLocation>
<keyword evidence="8 10" id="KW-0464">Manganese</keyword>
<keyword evidence="4 10" id="KW-0378">Hydrolase</keyword>
<evidence type="ECO:0000256" key="1">
    <source>
        <dbReference type="ARBA" id="ARBA00022722"/>
    </source>
</evidence>
<comment type="similarity">
    <text evidence="10">Belongs to the CRISPR-associated endonuclease Cas1 family.</text>
</comment>
<keyword evidence="1 10" id="KW-0540">Nuclease</keyword>
<dbReference type="InterPro" id="IPR050646">
    <property type="entry name" value="Cas1"/>
</dbReference>
<dbReference type="PANTHER" id="PTHR34353:SF2">
    <property type="entry name" value="CRISPR-ASSOCIATED ENDONUCLEASE CAS1 1"/>
    <property type="match status" value="1"/>
</dbReference>
<dbReference type="Proteomes" id="UP000182993">
    <property type="component" value="Plasmid pTB1"/>
</dbReference>
<evidence type="ECO:0000256" key="10">
    <source>
        <dbReference type="HAMAP-Rule" id="MF_01470"/>
    </source>
</evidence>
<evidence type="ECO:0000256" key="3">
    <source>
        <dbReference type="ARBA" id="ARBA00022759"/>
    </source>
</evidence>
<comment type="subunit">
    <text evidence="9 10">Homodimer, forms a heterotetramer with a Cas2 homodimer.</text>
</comment>
<dbReference type="GO" id="GO:0004520">
    <property type="term" value="F:DNA endonuclease activity"/>
    <property type="evidence" value="ECO:0007669"/>
    <property type="project" value="InterPro"/>
</dbReference>
<dbReference type="InterPro" id="IPR042206">
    <property type="entry name" value="CRISPR-assoc_Cas1_C"/>
</dbReference>
<keyword evidence="11" id="KW-0269">Exonuclease</keyword>
<dbReference type="HAMAP" id="MF_01470">
    <property type="entry name" value="Cas1"/>
    <property type="match status" value="1"/>
</dbReference>
<keyword evidence="7 10" id="KW-0238">DNA-binding</keyword>
<dbReference type="InterPro" id="IPR042211">
    <property type="entry name" value="CRISPR-assoc_Cas1_N"/>
</dbReference>
<evidence type="ECO:0000256" key="9">
    <source>
        <dbReference type="ARBA" id="ARBA00038592"/>
    </source>
</evidence>
<protein>
    <recommendedName>
        <fullName evidence="10">CRISPR-associated endonuclease Cas1</fullName>
        <ecNumber evidence="10">3.1.-.-</ecNumber>
    </recommendedName>
</protein>
<dbReference type="EC" id="3.1.-.-" evidence="10"/>
<feature type="binding site" evidence="10">
    <location>
        <position position="221"/>
    </location>
    <ligand>
        <name>Mn(2+)</name>
        <dbReference type="ChEBI" id="CHEBI:29035"/>
    </ligand>
</feature>
<dbReference type="GO" id="GO:0046872">
    <property type="term" value="F:metal ion binding"/>
    <property type="evidence" value="ECO:0007669"/>
    <property type="project" value="UniProtKB-UniRule"/>
</dbReference>
<dbReference type="KEGG" id="tbc:A0O31_02385"/>
<keyword evidence="6 10" id="KW-0051">Antiviral defense</keyword>
<dbReference type="GO" id="GO:0003677">
    <property type="term" value="F:DNA binding"/>
    <property type="evidence" value="ECO:0007669"/>
    <property type="project" value="UniProtKB-KW"/>
</dbReference>
<dbReference type="InterPro" id="IPR002729">
    <property type="entry name" value="CRISPR-assoc_Cas1"/>
</dbReference>
<accession>A0A1J0LWA2</accession>
<keyword evidence="11" id="KW-0614">Plasmid</keyword>
<keyword evidence="5 10" id="KW-0460">Magnesium</keyword>
<dbReference type="GO" id="GO:0043571">
    <property type="term" value="P:maintenance of CRISPR repeat elements"/>
    <property type="evidence" value="ECO:0007669"/>
    <property type="project" value="UniProtKB-UniRule"/>
</dbReference>
<name>A0A1J0LWA2_THEBO</name>
<evidence type="ECO:0000256" key="7">
    <source>
        <dbReference type="ARBA" id="ARBA00023125"/>
    </source>
</evidence>
<dbReference type="AlphaFoldDB" id="A0A1J0LWA2"/>
<dbReference type="GO" id="GO:0051607">
    <property type="term" value="P:defense response to virus"/>
    <property type="evidence" value="ECO:0007669"/>
    <property type="project" value="UniProtKB-UniRule"/>
</dbReference>
<dbReference type="Gene3D" id="3.100.10.20">
    <property type="entry name" value="CRISPR-associated endonuclease Cas1, N-terminal domain"/>
    <property type="match status" value="1"/>
</dbReference>
<evidence type="ECO:0000256" key="5">
    <source>
        <dbReference type="ARBA" id="ARBA00022842"/>
    </source>
</evidence>
<sequence length="315" mass="35007">MRVEVEGELRLQVPLHHLGSLVLFGNVLVSPHLLARCSEDGRSVVWLSEHGRFQGRMVGRVSGNVLLRRAQYQALDEEEKALALAQAFVQAKVRNARVVLLRAVREGGASEVLSQALREQEAVLSALPRANSLDEVRGLEGQAAAAYFQAFGEMLLVPGFAFAGRVKRPPRDPVNALLSFLYTLLVSDAVSALEGVGLDPQVGYLHALRPGKPALALDLVEEFRAWWADRLALTLLNRRQLGPKHFLERPGGVVYLTEDGRREVLVAYQKRKQEEVIHPLLREPVPVGLLPHLQARLLARYLRGDLPRYPGFVAR</sequence>
<evidence type="ECO:0000313" key="11">
    <source>
        <dbReference type="EMBL" id="APD10410.1"/>
    </source>
</evidence>
<keyword evidence="2 10" id="KW-0479">Metal-binding</keyword>
<comment type="cofactor">
    <cofactor evidence="10">
        <name>Mg(2+)</name>
        <dbReference type="ChEBI" id="CHEBI:18420"/>
    </cofactor>
    <cofactor evidence="10">
        <name>Mn(2+)</name>
        <dbReference type="ChEBI" id="CHEBI:29035"/>
    </cofactor>
</comment>
<evidence type="ECO:0000313" key="12">
    <source>
        <dbReference type="Proteomes" id="UP000182993"/>
    </source>
</evidence>
<feature type="binding site" evidence="10">
    <location>
        <position position="140"/>
    </location>
    <ligand>
        <name>Mn(2+)</name>
        <dbReference type="ChEBI" id="CHEBI:29035"/>
    </ligand>
</feature>
<feature type="binding site" evidence="10">
    <location>
        <position position="206"/>
    </location>
    <ligand>
        <name>Mn(2+)</name>
        <dbReference type="ChEBI" id="CHEBI:29035"/>
    </ligand>
</feature>
<evidence type="ECO:0000256" key="2">
    <source>
        <dbReference type="ARBA" id="ARBA00022723"/>
    </source>
</evidence>
<dbReference type="NCBIfam" id="TIGR03640">
    <property type="entry name" value="cas1_DVULG"/>
    <property type="match status" value="1"/>
</dbReference>
<evidence type="ECO:0000256" key="6">
    <source>
        <dbReference type="ARBA" id="ARBA00023118"/>
    </source>
</evidence>
<dbReference type="EMBL" id="CP016313">
    <property type="protein sequence ID" value="APD10410.1"/>
    <property type="molecule type" value="Genomic_DNA"/>
</dbReference>
<dbReference type="InterPro" id="IPR019856">
    <property type="entry name" value="CRISPR-assoc_Cas1_DVULG"/>
</dbReference>
<organism evidence="11 12">
    <name type="scientific">Thermus brockianus</name>
    <dbReference type="NCBI Taxonomy" id="56956"/>
    <lineage>
        <taxon>Bacteria</taxon>
        <taxon>Thermotogati</taxon>
        <taxon>Deinococcota</taxon>
        <taxon>Deinococci</taxon>
        <taxon>Thermales</taxon>
        <taxon>Thermaceae</taxon>
        <taxon>Thermus</taxon>
    </lineage>
</organism>
<keyword evidence="3 10" id="KW-0255">Endonuclease</keyword>
<reference evidence="12" key="1">
    <citation type="submission" date="2016-06" db="EMBL/GenBank/DDBJ databases">
        <title>Whole genome sequencing of Thermus brockianus strain GE-1.</title>
        <authorList>
            <person name="Schaefers C."/>
            <person name="Blank S."/>
            <person name="Wiebusch S."/>
            <person name="Elleuche S."/>
            <person name="Antranikian G."/>
        </authorList>
    </citation>
    <scope>NUCLEOTIDE SEQUENCE [LARGE SCALE GENOMIC DNA]</scope>
    <source>
        <strain evidence="12">GE-1</strain>
        <plasmid evidence="12">ptb1</plasmid>
    </source>
</reference>
<proteinExistence type="inferred from homology"/>
<evidence type="ECO:0000256" key="8">
    <source>
        <dbReference type="ARBA" id="ARBA00023211"/>
    </source>
</evidence>
<dbReference type="GO" id="GO:0004527">
    <property type="term" value="F:exonuclease activity"/>
    <property type="evidence" value="ECO:0007669"/>
    <property type="project" value="UniProtKB-KW"/>
</dbReference>
<dbReference type="NCBIfam" id="TIGR00287">
    <property type="entry name" value="cas1"/>
    <property type="match status" value="1"/>
</dbReference>
<gene>
    <name evidence="11" type="primary">cas4-cas1</name>
    <name evidence="10" type="synonym">cas1</name>
    <name evidence="11" type="ORF">A0O31_02385</name>
</gene>
<comment type="function">
    <text evidence="10">CRISPR (clustered regularly interspaced short palindromic repeat), is an adaptive immune system that provides protection against mobile genetic elements (viruses, transposable elements and conjugative plasmids). CRISPR clusters contain spacers, sequences complementary to antecedent mobile elements, and target invading nucleic acids. CRISPR clusters are transcribed and processed into CRISPR RNA (crRNA). Acts as a dsDNA endonuclease. Involved in the integration of spacer DNA into the CRISPR cassette.</text>
</comment>
<evidence type="ECO:0000256" key="4">
    <source>
        <dbReference type="ARBA" id="ARBA00022801"/>
    </source>
</evidence>
<dbReference type="Pfam" id="PF01867">
    <property type="entry name" value="Cas_Cas1"/>
    <property type="match status" value="1"/>
</dbReference>